<dbReference type="AlphaFoldDB" id="A0A2G8SKL7"/>
<evidence type="ECO:0000313" key="6">
    <source>
        <dbReference type="EMBL" id="PIL34302.1"/>
    </source>
</evidence>
<evidence type="ECO:0000256" key="3">
    <source>
        <dbReference type="ARBA" id="ARBA00022630"/>
    </source>
</evidence>
<keyword evidence="3" id="KW-0285">Flavoprotein</keyword>
<feature type="domain" description="Glucose-methanol-choline oxidoreductase N-terminal" evidence="5">
    <location>
        <begin position="38"/>
        <end position="127"/>
    </location>
</feature>
<organism evidence="6 7">
    <name type="scientific">Ganoderma sinense ZZ0214-1</name>
    <dbReference type="NCBI Taxonomy" id="1077348"/>
    <lineage>
        <taxon>Eukaryota</taxon>
        <taxon>Fungi</taxon>
        <taxon>Dikarya</taxon>
        <taxon>Basidiomycota</taxon>
        <taxon>Agaricomycotina</taxon>
        <taxon>Agaricomycetes</taxon>
        <taxon>Polyporales</taxon>
        <taxon>Polyporaceae</taxon>
        <taxon>Ganoderma</taxon>
    </lineage>
</organism>
<proteinExistence type="inferred from homology"/>
<dbReference type="Gene3D" id="3.30.560.10">
    <property type="entry name" value="Glucose Oxidase, domain 3"/>
    <property type="match status" value="1"/>
</dbReference>
<dbReference type="STRING" id="1077348.A0A2G8SKL7"/>
<comment type="caution">
    <text evidence="6">The sequence shown here is derived from an EMBL/GenBank/DDBJ whole genome shotgun (WGS) entry which is preliminary data.</text>
</comment>
<dbReference type="EMBL" id="AYKW01000005">
    <property type="protein sequence ID" value="PIL34302.1"/>
    <property type="molecule type" value="Genomic_DNA"/>
</dbReference>
<dbReference type="InterPro" id="IPR012132">
    <property type="entry name" value="GMC_OxRdtase"/>
</dbReference>
<comment type="similarity">
    <text evidence="2">Belongs to the GMC oxidoreductase family.</text>
</comment>
<dbReference type="Gene3D" id="3.50.50.60">
    <property type="entry name" value="FAD/NAD(P)-binding domain"/>
    <property type="match status" value="1"/>
</dbReference>
<sequence length="146" mass="15617">MGLSASKCITGPSSFATSYVPGPSSLVDDDERTQWKSFDYVMVGGGTAGCVLASRLSEDPSVTVLLIEAGASHEGNIFTRIPMGFQNLLQGAADWQFWSVPQDNVDGQKIYWPKGKILGGTSSLNALIIKFSPGVWREGSCHTVDT</sequence>
<evidence type="ECO:0000313" key="7">
    <source>
        <dbReference type="Proteomes" id="UP000230002"/>
    </source>
</evidence>
<evidence type="ECO:0000259" key="5">
    <source>
        <dbReference type="Pfam" id="PF00732"/>
    </source>
</evidence>
<dbReference type="SUPFAM" id="SSF51905">
    <property type="entry name" value="FAD/NAD(P)-binding domain"/>
    <property type="match status" value="1"/>
</dbReference>
<evidence type="ECO:0000256" key="4">
    <source>
        <dbReference type="ARBA" id="ARBA00022827"/>
    </source>
</evidence>
<keyword evidence="4" id="KW-0274">FAD</keyword>
<name>A0A2G8SKL7_9APHY</name>
<accession>A0A2G8SKL7</accession>
<dbReference type="OrthoDB" id="269227at2759"/>
<dbReference type="PANTHER" id="PTHR11552">
    <property type="entry name" value="GLUCOSE-METHANOL-CHOLINE GMC OXIDOREDUCTASE"/>
    <property type="match status" value="1"/>
</dbReference>
<evidence type="ECO:0000256" key="2">
    <source>
        <dbReference type="ARBA" id="ARBA00010790"/>
    </source>
</evidence>
<dbReference type="GO" id="GO:0050660">
    <property type="term" value="F:flavin adenine dinucleotide binding"/>
    <property type="evidence" value="ECO:0007669"/>
    <property type="project" value="InterPro"/>
</dbReference>
<reference evidence="6 7" key="1">
    <citation type="journal article" date="2015" name="Sci. Rep.">
        <title>Chromosome-level genome map provides insights into diverse defense mechanisms in the medicinal fungus Ganoderma sinense.</title>
        <authorList>
            <person name="Zhu Y."/>
            <person name="Xu J."/>
            <person name="Sun C."/>
            <person name="Zhou S."/>
            <person name="Xu H."/>
            <person name="Nelson D.R."/>
            <person name="Qian J."/>
            <person name="Song J."/>
            <person name="Luo H."/>
            <person name="Xiang L."/>
            <person name="Li Y."/>
            <person name="Xu Z."/>
            <person name="Ji A."/>
            <person name="Wang L."/>
            <person name="Lu S."/>
            <person name="Hayward A."/>
            <person name="Sun W."/>
            <person name="Li X."/>
            <person name="Schwartz D.C."/>
            <person name="Wang Y."/>
            <person name="Chen S."/>
        </authorList>
    </citation>
    <scope>NUCLEOTIDE SEQUENCE [LARGE SCALE GENOMIC DNA]</scope>
    <source>
        <strain evidence="6 7">ZZ0214-1</strain>
    </source>
</reference>
<evidence type="ECO:0000256" key="1">
    <source>
        <dbReference type="ARBA" id="ARBA00001974"/>
    </source>
</evidence>
<dbReference type="InterPro" id="IPR036188">
    <property type="entry name" value="FAD/NAD-bd_sf"/>
</dbReference>
<dbReference type="Pfam" id="PF00732">
    <property type="entry name" value="GMC_oxred_N"/>
    <property type="match status" value="1"/>
</dbReference>
<keyword evidence="7" id="KW-1185">Reference proteome</keyword>
<dbReference type="PANTHER" id="PTHR11552:SF147">
    <property type="entry name" value="CHOLINE DEHYDROGENASE, MITOCHONDRIAL"/>
    <property type="match status" value="1"/>
</dbReference>
<dbReference type="GO" id="GO:0016614">
    <property type="term" value="F:oxidoreductase activity, acting on CH-OH group of donors"/>
    <property type="evidence" value="ECO:0007669"/>
    <property type="project" value="InterPro"/>
</dbReference>
<protein>
    <recommendedName>
        <fullName evidence="5">Glucose-methanol-choline oxidoreductase N-terminal domain-containing protein</fullName>
    </recommendedName>
</protein>
<comment type="cofactor">
    <cofactor evidence="1">
        <name>FAD</name>
        <dbReference type="ChEBI" id="CHEBI:57692"/>
    </cofactor>
</comment>
<dbReference type="Proteomes" id="UP000230002">
    <property type="component" value="Unassembled WGS sequence"/>
</dbReference>
<gene>
    <name evidence="6" type="ORF">GSI_03077</name>
</gene>
<dbReference type="InterPro" id="IPR000172">
    <property type="entry name" value="GMC_OxRdtase_N"/>
</dbReference>